<name>E3SP84_9CAUD</name>
<protein>
    <submittedName>
        <fullName evidence="1">Predicted protein</fullName>
    </submittedName>
</protein>
<dbReference type="RefSeq" id="YP_005087573.1">
    <property type="nucleotide sequence ID" value="NC_016659.1"/>
</dbReference>
<evidence type="ECO:0000313" key="1">
    <source>
        <dbReference type="EMBL" id="ADP00201.1"/>
    </source>
</evidence>
<keyword evidence="2" id="KW-1185">Reference proteome</keyword>
<sequence length="120" mass="14261">MTITDLIAISDELLEEVICEVLDEPVEDTLSDYDESVIKRGKEFLKELDNIGIDSVEGWQDRMYGVGDSDAEFLQEMLEDNGEEWPEHLVIDWQESWDRNYRFDFNVIDFEGTRWYFYNS</sequence>
<accession>E3SP84</accession>
<proteinExistence type="predicted"/>
<dbReference type="Proteomes" id="UP000006533">
    <property type="component" value="Segment"/>
</dbReference>
<dbReference type="GeneID" id="11538183"/>
<dbReference type="KEGG" id="vg:11538183"/>
<dbReference type="OrthoDB" id="40613at10239"/>
<reference evidence="1 2" key="1">
    <citation type="submission" date="2009-10" db="EMBL/GenBank/DDBJ databases">
        <title>The Genome Sequence of Cyanophage NATL2A-133.</title>
        <authorList>
            <consortium name="The Broad Institute Genome Sequencing Platform"/>
            <person name="Henn M.R."/>
            <person name="Sullivan M.S."/>
            <person name="Osburne M.S."/>
            <person name="Levin J."/>
            <person name="Malboeuf C."/>
            <person name="Casali M."/>
            <person name="Russ C."/>
            <person name="Lennon N."/>
            <person name="Erlich R."/>
            <person name="Young S.K."/>
            <person name="Koehrsen M."/>
            <person name="Yandava C."/>
            <person name="Zeng Q."/>
            <person name="Alvarado L."/>
            <person name="Anderson S."/>
            <person name="Berlin A."/>
            <person name="Borenstein D."/>
            <person name="Chen Z."/>
            <person name="Engels R."/>
            <person name="Freedman E."/>
            <person name="Gellesch M."/>
            <person name="Goldberg J."/>
            <person name="Green L."/>
            <person name="Griggs A."/>
            <person name="Gujja S."/>
            <person name="Heiman D."/>
            <person name="Hepburn T."/>
            <person name="Howarth C."/>
            <person name="Jen D."/>
            <person name="Larson L."/>
            <person name="Lewis B."/>
            <person name="Mehta T."/>
            <person name="Park D."/>
            <person name="Pearson M."/>
            <person name="Roberts A."/>
            <person name="Ryan E."/>
            <person name="Saif S."/>
            <person name="Shea T."/>
            <person name="Shenoy N."/>
            <person name="Sisk P."/>
            <person name="Stolte C."/>
            <person name="Sykes S."/>
            <person name="Walk T."/>
            <person name="White J."/>
            <person name="Yu Q."/>
            <person name="Coleman M.L."/>
            <person name="Huang K.H."/>
            <person name="Weigele P.R."/>
            <person name="DeFrancesco A.S."/>
            <person name="Kern S.E."/>
            <person name="Thompson L.R."/>
            <person name="Fu R."/>
            <person name="Hombeck B."/>
            <person name="Chisholm S.W."/>
            <person name="Haas B."/>
            <person name="Nusbaum C."/>
            <person name="Galagan J."/>
            <person name="Birren B."/>
        </authorList>
    </citation>
    <scope>NUCLEOTIDE SEQUENCE [LARGE SCALE GENOMIC DNA]</scope>
    <source>
        <strain evidence="1">NATL2A-133</strain>
    </source>
</reference>
<gene>
    <name evidence="1" type="ORF">CYPG_00064</name>
</gene>
<dbReference type="EMBL" id="GU071104">
    <property type="protein sequence ID" value="ADP00201.1"/>
    <property type="molecule type" value="Genomic_DNA"/>
</dbReference>
<evidence type="ECO:0000313" key="2">
    <source>
        <dbReference type="Proteomes" id="UP000006533"/>
    </source>
</evidence>
<organism evidence="1 2">
    <name type="scientific">Cyanophage NATL2A-133</name>
    <dbReference type="NCBI Taxonomy" id="445692"/>
    <lineage>
        <taxon>Viruses</taxon>
        <taxon>Duplodnaviria</taxon>
        <taxon>Heunggongvirae</taxon>
        <taxon>Uroviricota</taxon>
        <taxon>Caudoviricetes</taxon>
        <taxon>Autographivirales</taxon>
        <taxon>Sechaudvirinae</taxon>
        <taxon>Tangaroavirus</taxon>
        <taxon>Tangaroavirus NATL2A133</taxon>
    </lineage>
</organism>